<feature type="region of interest" description="Disordered" evidence="1">
    <location>
        <begin position="24"/>
        <end position="50"/>
    </location>
</feature>
<protein>
    <recommendedName>
        <fullName evidence="5">Secreted protein</fullName>
    </recommendedName>
</protein>
<proteinExistence type="predicted"/>
<feature type="chain" id="PRO_5046815237" description="Secreted protein" evidence="2">
    <location>
        <begin position="19"/>
        <end position="200"/>
    </location>
</feature>
<reference evidence="3 4" key="1">
    <citation type="submission" date="2023-09" db="EMBL/GenBank/DDBJ databases">
        <title>Pangenome analysis of Batrachochytrium dendrobatidis and related Chytrids.</title>
        <authorList>
            <person name="Yacoub M.N."/>
            <person name="Stajich J.E."/>
            <person name="James T.Y."/>
        </authorList>
    </citation>
    <scope>NUCLEOTIDE SEQUENCE [LARGE SCALE GENOMIC DNA]</scope>
    <source>
        <strain evidence="3 4">JEL0888</strain>
    </source>
</reference>
<comment type="caution">
    <text evidence="3">The sequence shown here is derived from an EMBL/GenBank/DDBJ whole genome shotgun (WGS) entry which is preliminary data.</text>
</comment>
<keyword evidence="2" id="KW-0732">Signal</keyword>
<evidence type="ECO:0000256" key="1">
    <source>
        <dbReference type="SAM" id="MobiDB-lite"/>
    </source>
</evidence>
<gene>
    <name evidence="3" type="ORF">HK105_207438</name>
</gene>
<organism evidence="3 4">
    <name type="scientific">Polyrhizophydium stewartii</name>
    <dbReference type="NCBI Taxonomy" id="2732419"/>
    <lineage>
        <taxon>Eukaryota</taxon>
        <taxon>Fungi</taxon>
        <taxon>Fungi incertae sedis</taxon>
        <taxon>Chytridiomycota</taxon>
        <taxon>Chytridiomycota incertae sedis</taxon>
        <taxon>Chytridiomycetes</taxon>
        <taxon>Rhizophydiales</taxon>
        <taxon>Rhizophydiales incertae sedis</taxon>
        <taxon>Polyrhizophydium</taxon>
    </lineage>
</organism>
<name>A0ABR4N0P8_9FUNG</name>
<dbReference type="EMBL" id="JADGIZ020000052">
    <property type="protein sequence ID" value="KAL2913093.1"/>
    <property type="molecule type" value="Genomic_DNA"/>
</dbReference>
<evidence type="ECO:0000256" key="2">
    <source>
        <dbReference type="SAM" id="SignalP"/>
    </source>
</evidence>
<feature type="compositionally biased region" description="Low complexity" evidence="1">
    <location>
        <begin position="24"/>
        <end position="42"/>
    </location>
</feature>
<evidence type="ECO:0000313" key="4">
    <source>
        <dbReference type="Proteomes" id="UP001527925"/>
    </source>
</evidence>
<accession>A0ABR4N0P8</accession>
<feature type="signal peptide" evidence="2">
    <location>
        <begin position="1"/>
        <end position="18"/>
    </location>
</feature>
<evidence type="ECO:0000313" key="3">
    <source>
        <dbReference type="EMBL" id="KAL2913093.1"/>
    </source>
</evidence>
<keyword evidence="4" id="KW-1185">Reference proteome</keyword>
<sequence>MLARLLIAAAAALAAVAATTSQPAAPAQTNTSNAAPPTSTSTGVPQSQPDIDRANCEAAVKTLINQFGDCVSNFDLAYPSTSAADAAARNFISCICTTTAWVAGSPQILSASVPSCPAPDGISKGDMAAIAAECAPSSTENQRRLVIQSFHLNTTVSRKIYVPLSGLPPGVTSAASAPAAMLAASAPALAIALALAHLIL</sequence>
<dbReference type="Proteomes" id="UP001527925">
    <property type="component" value="Unassembled WGS sequence"/>
</dbReference>
<evidence type="ECO:0008006" key="5">
    <source>
        <dbReference type="Google" id="ProtNLM"/>
    </source>
</evidence>